<dbReference type="InterPro" id="IPR029787">
    <property type="entry name" value="Nucleotide_cyclase"/>
</dbReference>
<dbReference type="InterPro" id="IPR001054">
    <property type="entry name" value="A/G_cyclase"/>
</dbReference>
<dbReference type="SMART" id="SM00044">
    <property type="entry name" value="CYCc"/>
    <property type="match status" value="1"/>
</dbReference>
<feature type="domain" description="Guanylate cyclase" evidence="1">
    <location>
        <begin position="111"/>
        <end position="246"/>
    </location>
</feature>
<evidence type="ECO:0000313" key="2">
    <source>
        <dbReference type="EMBL" id="CRH05978.1"/>
    </source>
</evidence>
<dbReference type="InterPro" id="IPR050697">
    <property type="entry name" value="Adenylyl/Guanylyl_Cyclase_3/4"/>
</dbReference>
<reference evidence="2" key="1">
    <citation type="submission" date="2015-04" db="EMBL/GenBank/DDBJ databases">
        <authorList>
            <person name="Syromyatnikov M.Y."/>
            <person name="Popov V.N."/>
        </authorList>
    </citation>
    <scope>NUCLEOTIDE SEQUENCE</scope>
    <source>
        <strain evidence="2">MO-1</strain>
    </source>
</reference>
<dbReference type="GO" id="GO:0006171">
    <property type="term" value="P:cAMP biosynthetic process"/>
    <property type="evidence" value="ECO:0007669"/>
    <property type="project" value="TreeGrafter"/>
</dbReference>
<dbReference type="PROSITE" id="PS50125">
    <property type="entry name" value="GUANYLATE_CYCLASE_2"/>
    <property type="match status" value="1"/>
</dbReference>
<gene>
    <name evidence="2" type="ORF">MAGMO_1801</name>
</gene>
<dbReference type="AlphaFoldDB" id="A0A1S7LHG8"/>
<dbReference type="PANTHER" id="PTHR43081">
    <property type="entry name" value="ADENYLATE CYCLASE, TERMINAL-DIFFERENTIATION SPECIFIC-RELATED"/>
    <property type="match status" value="1"/>
</dbReference>
<proteinExistence type="predicted"/>
<organism evidence="2">
    <name type="scientific">Magnetococcus massalia (strain MO-1)</name>
    <dbReference type="NCBI Taxonomy" id="451514"/>
    <lineage>
        <taxon>Bacteria</taxon>
        <taxon>Pseudomonadati</taxon>
        <taxon>Pseudomonadota</taxon>
        <taxon>Magnetococcia</taxon>
        <taxon>Magnetococcales</taxon>
        <taxon>Magnetococcaceae</taxon>
        <taxon>Magnetococcus</taxon>
    </lineage>
</organism>
<dbReference type="EC" id="4.6.1.1" evidence="2"/>
<dbReference type="Gene3D" id="3.30.70.1230">
    <property type="entry name" value="Nucleotide cyclase"/>
    <property type="match status" value="1"/>
</dbReference>
<accession>A0A1S7LHG8</accession>
<dbReference type="CDD" id="cd07302">
    <property type="entry name" value="CHD"/>
    <property type="match status" value="1"/>
</dbReference>
<evidence type="ECO:0000259" key="1">
    <source>
        <dbReference type="PROSITE" id="PS50125"/>
    </source>
</evidence>
<dbReference type="Pfam" id="PF00211">
    <property type="entry name" value="Guanylate_cyc"/>
    <property type="match status" value="1"/>
</dbReference>
<name>A0A1S7LHG8_MAGMO</name>
<dbReference type="PANTHER" id="PTHR43081:SF18">
    <property type="entry name" value="BLL7624 PROTEIN"/>
    <property type="match status" value="1"/>
</dbReference>
<dbReference type="SUPFAM" id="SSF55073">
    <property type="entry name" value="Nucleotide cyclase"/>
    <property type="match status" value="1"/>
</dbReference>
<protein>
    <submittedName>
        <fullName evidence="2">Putative Adenylate cyclase</fullName>
        <ecNumber evidence="2">4.6.1.1</ecNumber>
    </submittedName>
</protein>
<sequence>MSYELFEEEAKVIDHSKALLESDQLSGQAKESFASLLKSYQKLFKSSKRMMRLSDRNEKNLKEVSNSLDEKNAMLEGLSHQLSKYLSPQVYATIFKGERQVGLTTERKKLTVFFSDIKDFTATTDDLEPEDLTFLINDYLTDMTRIALKHGATIDKYIGDAILIFFGDPDTLGVKEDALACVRMAVDMQRHMMDLRAKWTEMGYAKPFHMRVGINTGFCNVGNFGSEERMDYTIIGGEVNLAARLEGVADPDGITLSYETYALVKDFIDAERGDPINVKGIHRKVTPYKMIGVFNKVDEQSRFLRSERDGMRLFLDFEKLDEHSRTDVINEMKLALSRLEEENLNLDERD</sequence>
<dbReference type="GO" id="GO:0004016">
    <property type="term" value="F:adenylate cyclase activity"/>
    <property type="evidence" value="ECO:0007669"/>
    <property type="project" value="UniProtKB-EC"/>
</dbReference>
<dbReference type="EMBL" id="LO017727">
    <property type="protein sequence ID" value="CRH05978.1"/>
    <property type="molecule type" value="Genomic_DNA"/>
</dbReference>
<keyword evidence="2" id="KW-0456">Lyase</keyword>
<dbReference type="GO" id="GO:0035556">
    <property type="term" value="P:intracellular signal transduction"/>
    <property type="evidence" value="ECO:0007669"/>
    <property type="project" value="InterPro"/>
</dbReference>